<dbReference type="Proteomes" id="UP000266188">
    <property type="component" value="Unassembled WGS sequence"/>
</dbReference>
<organism evidence="1 2">
    <name type="scientific">Aspergillus sclerotialis</name>
    <dbReference type="NCBI Taxonomy" id="2070753"/>
    <lineage>
        <taxon>Eukaryota</taxon>
        <taxon>Fungi</taxon>
        <taxon>Dikarya</taxon>
        <taxon>Ascomycota</taxon>
        <taxon>Pezizomycotina</taxon>
        <taxon>Eurotiomycetes</taxon>
        <taxon>Eurotiomycetidae</taxon>
        <taxon>Eurotiales</taxon>
        <taxon>Aspergillaceae</taxon>
        <taxon>Aspergillus</taxon>
        <taxon>Aspergillus subgen. Polypaecilum</taxon>
    </lineage>
</organism>
<dbReference type="Gene3D" id="3.20.20.140">
    <property type="entry name" value="Metal-dependent hydrolases"/>
    <property type="match status" value="1"/>
</dbReference>
<gene>
    <name evidence="1" type="ORF">PHISCL_10886</name>
</gene>
<evidence type="ECO:0000313" key="2">
    <source>
        <dbReference type="Proteomes" id="UP000266188"/>
    </source>
</evidence>
<protein>
    <submittedName>
        <fullName evidence="1">Uncharacterized protein</fullName>
    </submittedName>
</protein>
<name>A0A3A2Z604_9EURO</name>
<reference evidence="2" key="1">
    <citation type="submission" date="2017-02" db="EMBL/GenBank/DDBJ databases">
        <authorList>
            <person name="Tafer H."/>
            <person name="Lopandic K."/>
        </authorList>
    </citation>
    <scope>NUCLEOTIDE SEQUENCE [LARGE SCALE GENOMIC DNA]</scope>
    <source>
        <strain evidence="2">CBS 366.77</strain>
    </source>
</reference>
<evidence type="ECO:0000313" key="1">
    <source>
        <dbReference type="EMBL" id="RJE16777.1"/>
    </source>
</evidence>
<dbReference type="EMBL" id="MVGC01002738">
    <property type="protein sequence ID" value="RJE16777.1"/>
    <property type="molecule type" value="Genomic_DNA"/>
</dbReference>
<proteinExistence type="predicted"/>
<dbReference type="OrthoDB" id="1924069at2759"/>
<dbReference type="AlphaFoldDB" id="A0A3A2Z604"/>
<accession>A0A3A2Z604</accession>
<sequence length="89" mass="9781">MLRVMPVGVESSVTQARELKVAQQNAQKAYCDFNFSVAATATNSEQIGQVTEEVGSLFIPFNHLSGEHQQGCDGYQPFHVMAIKQAIDH</sequence>
<comment type="caution">
    <text evidence="1">The sequence shown here is derived from an EMBL/GenBank/DDBJ whole genome shotgun (WGS) entry which is preliminary data.</text>
</comment>
<dbReference type="STRING" id="2070753.A0A3A2Z604"/>
<keyword evidence="2" id="KW-1185">Reference proteome</keyword>